<dbReference type="EMBL" id="JAYERP010000001">
    <property type="protein sequence ID" value="MEA3572152.1"/>
    <property type="molecule type" value="Genomic_DNA"/>
</dbReference>
<feature type="domain" description="Glycosyl hydrolase family 95 N-terminal" evidence="1">
    <location>
        <begin position="7"/>
        <end position="254"/>
    </location>
</feature>
<dbReference type="InterPro" id="IPR008928">
    <property type="entry name" value="6-hairpin_glycosidase_sf"/>
</dbReference>
<dbReference type="Proteomes" id="UP001292216">
    <property type="component" value="Unassembled WGS sequence"/>
</dbReference>
<feature type="domain" description="Alpha fucosidase A-like C-terminal" evidence="2">
    <location>
        <begin position="705"/>
        <end position="802"/>
    </location>
</feature>
<feature type="domain" description="Glycosyl hydrolase family 95 catalytic" evidence="3">
    <location>
        <begin position="289"/>
        <end position="703"/>
    </location>
</feature>
<accession>A0ABU5PR66</accession>
<dbReference type="InterPro" id="IPR054363">
    <property type="entry name" value="GH95_cat"/>
</dbReference>
<dbReference type="InterPro" id="IPR027414">
    <property type="entry name" value="GH95_N_dom"/>
</dbReference>
<proteinExistence type="predicted"/>
<reference evidence="4 5" key="1">
    <citation type="submission" date="2023-12" db="EMBL/GenBank/DDBJ databases">
        <title>Whole genome sequencing of Paenibacillus phoenicis isolated from the Phoenix Mars Lander spacecraft assembly facility.</title>
        <authorList>
            <person name="Garcia A."/>
            <person name="Venkateswaran K."/>
        </authorList>
    </citation>
    <scope>NUCLEOTIDE SEQUENCE [LARGE SCALE GENOMIC DNA]</scope>
    <source>
        <strain evidence="4 5">3PO2SA</strain>
    </source>
</reference>
<dbReference type="InterPro" id="IPR016518">
    <property type="entry name" value="Alpha-L-fucosidase"/>
</dbReference>
<evidence type="ECO:0000313" key="5">
    <source>
        <dbReference type="Proteomes" id="UP001292216"/>
    </source>
</evidence>
<dbReference type="InterPro" id="IPR013780">
    <property type="entry name" value="Glyco_hydro_b"/>
</dbReference>
<dbReference type="Pfam" id="PF14498">
    <property type="entry name" value="Glyco_hyd_65N_2"/>
    <property type="match status" value="1"/>
</dbReference>
<dbReference type="SUPFAM" id="SSF48208">
    <property type="entry name" value="Six-hairpin glycosidases"/>
    <property type="match status" value="1"/>
</dbReference>
<dbReference type="Pfam" id="PF22124">
    <property type="entry name" value="Glyco_hydro_95_cat"/>
    <property type="match status" value="1"/>
</dbReference>
<dbReference type="InterPro" id="IPR049053">
    <property type="entry name" value="AFCA-like_C"/>
</dbReference>
<keyword evidence="5" id="KW-1185">Reference proteome</keyword>
<comment type="caution">
    <text evidence="4">The sequence shown here is derived from an EMBL/GenBank/DDBJ whole genome shotgun (WGS) entry which is preliminary data.</text>
</comment>
<dbReference type="Pfam" id="PF21307">
    <property type="entry name" value="Glyco_hydro_95_C"/>
    <property type="match status" value="1"/>
</dbReference>
<dbReference type="PANTHER" id="PTHR31084">
    <property type="entry name" value="ALPHA-L-FUCOSIDASE 2"/>
    <property type="match status" value="1"/>
</dbReference>
<evidence type="ECO:0000259" key="2">
    <source>
        <dbReference type="Pfam" id="PF21307"/>
    </source>
</evidence>
<name>A0ABU5PR66_9BACL</name>
<dbReference type="PIRSF" id="PIRSF007663">
    <property type="entry name" value="UCP007663"/>
    <property type="match status" value="1"/>
</dbReference>
<dbReference type="PANTHER" id="PTHR31084:SF0">
    <property type="entry name" value="ALPHA-L-FUCOSIDASE 2"/>
    <property type="match status" value="1"/>
</dbReference>
<evidence type="ECO:0000259" key="3">
    <source>
        <dbReference type="Pfam" id="PF22124"/>
    </source>
</evidence>
<protein>
    <submittedName>
        <fullName evidence="4">Glycoside hydrolase family 95 protein</fullName>
    </submittedName>
</protein>
<sequence>MERNTKLQYDRPATVWTEALPVGNGRLGAMIYGGVERETISLNEDTLWSGYPRDWNNPSARQVLPEVRKLVREGRYEEADQLGRQMLGPYTESYLPFGDLQLTFEHGAACRSYRRTLDLADAIHVTEYTVGKVSYKREIFASHPDRIIAMRLTCSQPGALAFHARLDSPLRHIAAVEDGIFVMRGTAPERVEPNYVNADRPIRYGDPAVSPAMAFEGRLAVTETDGRVSVDGDGIRVLDATEAVLYFSAATSFDRFDQIPGAGRPESVPADVAAARARADLTGALANRYLEIRARHIEDYQALFSRVSLRLGETAAPEGLDTERRIVEYGAADPGLVELLFHYGRYLLIASSRPGTQAANLQGIWNAMTRPPWSSNWTLNINAEMNYWPAEVCNLAECHWPLLEMIGNLAENGAKTAAVNYGTRGWVAHHNSDIWGQTAPVGDFGGGDPVWALWPMGGVWLTQHLWEHYVFGGDVAYLHDFAYPILKDAALFALDWLIEDESGHLVTSPSTSPEHKFRTANGVAAISEGSTMDLSLIWELFTNCIEAAGVLGIDEAFREELRQARERLLPLQVGKYGQLQEWSRDFEDEDVHHRHTSHLVGVYPGRQLSAEETPELFAAARQVLERRGDESTGWSLGWRVALWSRFGDGDRALRLLGNMLRLVKDGETERYNHGGVYASLLGAHPPFQIDGNFAASAGIAEMLLQSHLPALVLLPALPQAWPDGEVRGLRARGGFEVSLRWANGKLTEAEIVSTLGHACRVRVGLSGGEPLTVYHGGVEVAVERIAEGDIRFETEAGETYRLVPDDRTSSGKVEGRQ</sequence>
<evidence type="ECO:0000259" key="1">
    <source>
        <dbReference type="Pfam" id="PF14498"/>
    </source>
</evidence>
<gene>
    <name evidence="4" type="ORF">U9M73_19705</name>
</gene>
<dbReference type="RefSeq" id="WP_323078707.1">
    <property type="nucleotide sequence ID" value="NZ_CBCSKM010000002.1"/>
</dbReference>
<dbReference type="Gene3D" id="2.60.40.1180">
    <property type="entry name" value="Golgi alpha-mannosidase II"/>
    <property type="match status" value="1"/>
</dbReference>
<dbReference type="Gene3D" id="2.70.98.50">
    <property type="entry name" value="putative glycoside hydrolase family protein from bacillus halodurans"/>
    <property type="match status" value="1"/>
</dbReference>
<dbReference type="GO" id="GO:0016787">
    <property type="term" value="F:hydrolase activity"/>
    <property type="evidence" value="ECO:0007669"/>
    <property type="project" value="UniProtKB-KW"/>
</dbReference>
<keyword evidence="4" id="KW-0378">Hydrolase</keyword>
<evidence type="ECO:0000313" key="4">
    <source>
        <dbReference type="EMBL" id="MEA3572152.1"/>
    </source>
</evidence>
<organism evidence="4 5">
    <name type="scientific">Paenibacillus phoenicis</name>
    <dbReference type="NCBI Taxonomy" id="554117"/>
    <lineage>
        <taxon>Bacteria</taxon>
        <taxon>Bacillati</taxon>
        <taxon>Bacillota</taxon>
        <taxon>Bacilli</taxon>
        <taxon>Bacillales</taxon>
        <taxon>Paenibacillaceae</taxon>
        <taxon>Paenibacillus</taxon>
    </lineage>
</organism>